<dbReference type="Gene3D" id="3.30.230.70">
    <property type="entry name" value="GHMP Kinase, N-terminal domain"/>
    <property type="match status" value="1"/>
</dbReference>
<reference evidence="12 13" key="1">
    <citation type="journal article" date="2015" name="Genome Biol. Evol.">
        <title>Comparative Genomics of a Bacterivorous Green Alga Reveals Evolutionary Causalities and Consequences of Phago-Mixotrophic Mode of Nutrition.</title>
        <authorList>
            <person name="Burns J.A."/>
            <person name="Paasch A."/>
            <person name="Narechania A."/>
            <person name="Kim E."/>
        </authorList>
    </citation>
    <scope>NUCLEOTIDE SEQUENCE [LARGE SCALE GENOMIC DNA]</scope>
    <source>
        <strain evidence="12 13">PLY_AMNH</strain>
    </source>
</reference>
<evidence type="ECO:0000313" key="13">
    <source>
        <dbReference type="Proteomes" id="UP001190700"/>
    </source>
</evidence>
<dbReference type="Proteomes" id="UP001190700">
    <property type="component" value="Unassembled WGS sequence"/>
</dbReference>
<evidence type="ECO:0000256" key="4">
    <source>
        <dbReference type="ARBA" id="ARBA00022490"/>
    </source>
</evidence>
<dbReference type="InterPro" id="IPR015847">
    <property type="entry name" value="ExoRNase_PH_dom2"/>
</dbReference>
<dbReference type="GO" id="GO:0071035">
    <property type="term" value="P:nuclear polyadenylation-dependent rRNA catabolic process"/>
    <property type="evidence" value="ECO:0007669"/>
    <property type="project" value="TreeGrafter"/>
</dbReference>
<dbReference type="GO" id="GO:0034476">
    <property type="term" value="P:U5 snRNA 3'-end processing"/>
    <property type="evidence" value="ECO:0007669"/>
    <property type="project" value="TreeGrafter"/>
</dbReference>
<dbReference type="InterPro" id="IPR036345">
    <property type="entry name" value="ExoRNase_PH_dom2_sf"/>
</dbReference>
<feature type="domain" description="Exoribonuclease phosphorolytic" evidence="10">
    <location>
        <begin position="6"/>
        <end position="54"/>
    </location>
</feature>
<dbReference type="EMBL" id="LGRX02028112">
    <property type="protein sequence ID" value="KAK3248412.1"/>
    <property type="molecule type" value="Genomic_DNA"/>
</dbReference>
<evidence type="ECO:0000256" key="7">
    <source>
        <dbReference type="ARBA" id="ARBA00022884"/>
    </source>
</evidence>
<proteinExistence type="inferred from homology"/>
<comment type="caution">
    <text evidence="12">The sequence shown here is derived from an EMBL/GenBank/DDBJ whole genome shotgun (WGS) entry which is preliminary data.</text>
</comment>
<dbReference type="GO" id="GO:0034473">
    <property type="term" value="P:U1 snRNA 3'-end processing"/>
    <property type="evidence" value="ECO:0007669"/>
    <property type="project" value="TreeGrafter"/>
</dbReference>
<dbReference type="InterPro" id="IPR027408">
    <property type="entry name" value="PNPase/RNase_PH_dom_sf"/>
</dbReference>
<evidence type="ECO:0000259" key="11">
    <source>
        <dbReference type="Pfam" id="PF03725"/>
    </source>
</evidence>
<dbReference type="GO" id="GO:0035925">
    <property type="term" value="F:mRNA 3'-UTR AU-rich region binding"/>
    <property type="evidence" value="ECO:0007669"/>
    <property type="project" value="TreeGrafter"/>
</dbReference>
<dbReference type="GO" id="GO:0034475">
    <property type="term" value="P:U4 snRNA 3'-end processing"/>
    <property type="evidence" value="ECO:0007669"/>
    <property type="project" value="TreeGrafter"/>
</dbReference>
<evidence type="ECO:0000256" key="9">
    <source>
        <dbReference type="ARBA" id="ARBA00030617"/>
    </source>
</evidence>
<keyword evidence="7" id="KW-0694">RNA-binding</keyword>
<dbReference type="GO" id="GO:0000467">
    <property type="term" value="P:exonucleolytic trimming to generate mature 3'-end of 5.8S rRNA from tricistronic rRNA transcript (SSU-rRNA, 5.8S rRNA, LSU-rRNA)"/>
    <property type="evidence" value="ECO:0007669"/>
    <property type="project" value="TreeGrafter"/>
</dbReference>
<evidence type="ECO:0000256" key="3">
    <source>
        <dbReference type="ARBA" id="ARBA00006678"/>
    </source>
</evidence>
<dbReference type="GO" id="GO:0016075">
    <property type="term" value="P:rRNA catabolic process"/>
    <property type="evidence" value="ECO:0007669"/>
    <property type="project" value="TreeGrafter"/>
</dbReference>
<keyword evidence="6" id="KW-0271">Exosome</keyword>
<dbReference type="InterPro" id="IPR001247">
    <property type="entry name" value="ExoRNase_PH_dom1"/>
</dbReference>
<gene>
    <name evidence="12" type="ORF">CYMTET_42120</name>
</gene>
<sequence>MAQRNISSVCVNYDAQGQAAWVAYLDIFCLDADGNIFDAALLAAVAALSDVTLPAVTVLEDGRVTADTAAVAEAQANAKDAMQTGEENAKGTQILTSQRQLSLKCVPIGLTCGLNQGHLIADPCAEESGLLDTTITVILNESGELVSVYKPGGNVGASDAILMDCIEMSRLRYKEVSPLLEKVLGKGMSE</sequence>
<organism evidence="12 13">
    <name type="scientific">Cymbomonas tetramitiformis</name>
    <dbReference type="NCBI Taxonomy" id="36881"/>
    <lineage>
        <taxon>Eukaryota</taxon>
        <taxon>Viridiplantae</taxon>
        <taxon>Chlorophyta</taxon>
        <taxon>Pyramimonadophyceae</taxon>
        <taxon>Pyramimonadales</taxon>
        <taxon>Pyramimonadaceae</taxon>
        <taxon>Cymbomonas</taxon>
    </lineage>
</organism>
<evidence type="ECO:0000256" key="5">
    <source>
        <dbReference type="ARBA" id="ARBA00022552"/>
    </source>
</evidence>
<dbReference type="Pfam" id="PF03725">
    <property type="entry name" value="RNase_PH_C"/>
    <property type="match status" value="1"/>
</dbReference>
<keyword evidence="13" id="KW-1185">Reference proteome</keyword>
<evidence type="ECO:0000256" key="1">
    <source>
        <dbReference type="ARBA" id="ARBA00004496"/>
    </source>
</evidence>
<comment type="similarity">
    <text evidence="3">Belongs to the RNase PH family.</text>
</comment>
<evidence type="ECO:0000256" key="6">
    <source>
        <dbReference type="ARBA" id="ARBA00022835"/>
    </source>
</evidence>
<dbReference type="Pfam" id="PF01138">
    <property type="entry name" value="RNase_PH"/>
    <property type="match status" value="1"/>
</dbReference>
<dbReference type="GO" id="GO:0071038">
    <property type="term" value="P:TRAMP-dependent tRNA surveillance pathway"/>
    <property type="evidence" value="ECO:0007669"/>
    <property type="project" value="TreeGrafter"/>
</dbReference>
<dbReference type="SUPFAM" id="SSF54211">
    <property type="entry name" value="Ribosomal protein S5 domain 2-like"/>
    <property type="match status" value="1"/>
</dbReference>
<dbReference type="GO" id="GO:0000176">
    <property type="term" value="C:nuclear exosome (RNase complex)"/>
    <property type="evidence" value="ECO:0007669"/>
    <property type="project" value="TreeGrafter"/>
</dbReference>
<dbReference type="GO" id="GO:0005730">
    <property type="term" value="C:nucleolus"/>
    <property type="evidence" value="ECO:0007669"/>
    <property type="project" value="UniProtKB-SubCell"/>
</dbReference>
<evidence type="ECO:0000259" key="10">
    <source>
        <dbReference type="Pfam" id="PF01138"/>
    </source>
</evidence>
<accession>A0AAE0C6V1</accession>
<dbReference type="InterPro" id="IPR020568">
    <property type="entry name" value="Ribosomal_Su5_D2-typ_SF"/>
</dbReference>
<dbReference type="SUPFAM" id="SSF55666">
    <property type="entry name" value="Ribonuclease PH domain 2-like"/>
    <property type="match status" value="1"/>
</dbReference>
<feature type="domain" description="Exoribonuclease phosphorolytic" evidence="11">
    <location>
        <begin position="105"/>
        <end position="169"/>
    </location>
</feature>
<keyword evidence="8" id="KW-0539">Nucleus</keyword>
<dbReference type="InterPro" id="IPR050590">
    <property type="entry name" value="Exosome_comp_Rrp42_subfam"/>
</dbReference>
<dbReference type="GO" id="GO:0000177">
    <property type="term" value="C:cytoplasmic exosome (RNase complex)"/>
    <property type="evidence" value="ECO:0007669"/>
    <property type="project" value="TreeGrafter"/>
</dbReference>
<evidence type="ECO:0000256" key="2">
    <source>
        <dbReference type="ARBA" id="ARBA00004604"/>
    </source>
</evidence>
<protein>
    <recommendedName>
        <fullName evidence="9">Ribosomal RNA-processing protein 43</fullName>
    </recommendedName>
</protein>
<dbReference type="PANTHER" id="PTHR11097">
    <property type="entry name" value="EXOSOME COMPLEX EXONUCLEASE RIBOSOMAL RNA PROCESSING PROTEIN"/>
    <property type="match status" value="1"/>
</dbReference>
<keyword evidence="4" id="KW-0963">Cytoplasm</keyword>
<name>A0AAE0C6V1_9CHLO</name>
<dbReference type="GO" id="GO:0071028">
    <property type="term" value="P:nuclear mRNA surveillance"/>
    <property type="evidence" value="ECO:0007669"/>
    <property type="project" value="TreeGrafter"/>
</dbReference>
<evidence type="ECO:0000313" key="12">
    <source>
        <dbReference type="EMBL" id="KAK3248412.1"/>
    </source>
</evidence>
<keyword evidence="5" id="KW-0698">rRNA processing</keyword>
<dbReference type="PANTHER" id="PTHR11097:SF9">
    <property type="entry name" value="EXOSOME COMPLEX COMPONENT RRP43"/>
    <property type="match status" value="1"/>
</dbReference>
<evidence type="ECO:0000256" key="8">
    <source>
        <dbReference type="ARBA" id="ARBA00023242"/>
    </source>
</evidence>
<comment type="subcellular location">
    <subcellularLocation>
        <location evidence="1">Cytoplasm</location>
    </subcellularLocation>
    <subcellularLocation>
        <location evidence="2">Nucleus</location>
        <location evidence="2">Nucleolus</location>
    </subcellularLocation>
</comment>
<dbReference type="AlphaFoldDB" id="A0AAE0C6V1"/>